<evidence type="ECO:0000313" key="2">
    <source>
        <dbReference type="EMBL" id="VDI51336.1"/>
    </source>
</evidence>
<sequence length="435" mass="49719">MRANMSGDNIDLNVFHYREKSIGPELPGGRKRNQSVSRVKRYRNRSSTPYRHTPKVEIPVKKDMKDELSQLVDVMSGQKLNDLPNNGTVQQQTNKGVMEHMDQIKKADTSDIARTDDLDVNATKIPVITTTPISVLTDSFKRLSLKDLDDNEIKEVKELKQKQRPIRQKVKREWRKEIEVPGRSQQQSILSNSTEPKVDRPKKRKCLTVSFSQTVDDKDTEEVLHQAKRKRLTVSNSQEVDNKDREDVFLTTKKEDVSQTTKTEDVSQTPIANTEDVSQTPITNTEDVSQTPIANTEDVSQTPIANIEDVSQTPIANTEDVSQTPIANTEDVLQTTETEDVFQTTNTEDVLQTTKTGDVLQTRKTEDVFQTTQTEDVFQTTKRKVRRISKDGASSKRVNIDKQKIIDQKFKPKVKNEVRYLTKSFKKLKLQMNMN</sequence>
<evidence type="ECO:0000256" key="1">
    <source>
        <dbReference type="SAM" id="MobiDB-lite"/>
    </source>
</evidence>
<reference evidence="2" key="1">
    <citation type="submission" date="2018-11" db="EMBL/GenBank/DDBJ databases">
        <authorList>
            <person name="Alioto T."/>
            <person name="Alioto T."/>
        </authorList>
    </citation>
    <scope>NUCLEOTIDE SEQUENCE</scope>
</reference>
<protein>
    <submittedName>
        <fullName evidence="2">Uncharacterized protein</fullName>
    </submittedName>
</protein>
<feature type="region of interest" description="Disordered" evidence="1">
    <location>
        <begin position="273"/>
        <end position="303"/>
    </location>
</feature>
<dbReference type="Proteomes" id="UP000596742">
    <property type="component" value="Unassembled WGS sequence"/>
</dbReference>
<feature type="region of interest" description="Disordered" evidence="1">
    <location>
        <begin position="21"/>
        <end position="52"/>
    </location>
</feature>
<organism evidence="2 3">
    <name type="scientific">Mytilus galloprovincialis</name>
    <name type="common">Mediterranean mussel</name>
    <dbReference type="NCBI Taxonomy" id="29158"/>
    <lineage>
        <taxon>Eukaryota</taxon>
        <taxon>Metazoa</taxon>
        <taxon>Spiralia</taxon>
        <taxon>Lophotrochozoa</taxon>
        <taxon>Mollusca</taxon>
        <taxon>Bivalvia</taxon>
        <taxon>Autobranchia</taxon>
        <taxon>Pteriomorphia</taxon>
        <taxon>Mytilida</taxon>
        <taxon>Mytiloidea</taxon>
        <taxon>Mytilidae</taxon>
        <taxon>Mytilinae</taxon>
        <taxon>Mytilus</taxon>
    </lineage>
</organism>
<evidence type="ECO:0000313" key="3">
    <source>
        <dbReference type="Proteomes" id="UP000596742"/>
    </source>
</evidence>
<dbReference type="AlphaFoldDB" id="A0A8B6FQ05"/>
<comment type="caution">
    <text evidence="2">The sequence shown here is derived from an EMBL/GenBank/DDBJ whole genome shotgun (WGS) entry which is preliminary data.</text>
</comment>
<dbReference type="EMBL" id="UYJE01007043">
    <property type="protein sequence ID" value="VDI51336.1"/>
    <property type="molecule type" value="Genomic_DNA"/>
</dbReference>
<feature type="compositionally biased region" description="Basic residues" evidence="1">
    <location>
        <begin position="29"/>
        <end position="44"/>
    </location>
</feature>
<name>A0A8B6FQ05_MYTGA</name>
<feature type="compositionally biased region" description="Polar residues" evidence="1">
    <location>
        <begin position="183"/>
        <end position="195"/>
    </location>
</feature>
<dbReference type="OrthoDB" id="6161796at2759"/>
<gene>
    <name evidence="2" type="ORF">MGAL_10B073835</name>
</gene>
<feature type="region of interest" description="Disordered" evidence="1">
    <location>
        <begin position="177"/>
        <end position="203"/>
    </location>
</feature>
<accession>A0A8B6FQ05</accession>
<proteinExistence type="predicted"/>
<keyword evidence="3" id="KW-1185">Reference proteome</keyword>